<dbReference type="ExpressionAtlas" id="A0A178WBH0">
    <property type="expression patterns" value="baseline and differential"/>
</dbReference>
<gene>
    <name evidence="2" type="ordered locus">AXX17_At1g08310</name>
</gene>
<sequence>MGDSESFVGKNWNGLKDFWSDRLSFFENYTRFTKRDAPLPSWSSSDVEEFIASDPVHGPTVISFYLSLALSYVWYSLCICGHPIQLKTAREAVTFGVTGAALGAVSTAAFAWKYSRSPHGAALSFLGGGVFGWTFGQEVANHTLQLYKLDTMAAQVKFMEWWERKSQ</sequence>
<dbReference type="GO" id="GO:0045273">
    <property type="term" value="C:respiratory chain complex II (succinate dehydrogenase)"/>
    <property type="evidence" value="ECO:0007669"/>
    <property type="project" value="InterPro"/>
</dbReference>
<evidence type="ECO:0000256" key="1">
    <source>
        <dbReference type="SAM" id="Phobius"/>
    </source>
</evidence>
<organism evidence="2 3">
    <name type="scientific">Arabidopsis thaliana</name>
    <name type="common">Mouse-ear cress</name>
    <dbReference type="NCBI Taxonomy" id="3702"/>
    <lineage>
        <taxon>Eukaryota</taxon>
        <taxon>Viridiplantae</taxon>
        <taxon>Streptophyta</taxon>
        <taxon>Embryophyta</taxon>
        <taxon>Tracheophyta</taxon>
        <taxon>Spermatophyta</taxon>
        <taxon>Magnoliopsida</taxon>
        <taxon>eudicotyledons</taxon>
        <taxon>Gunneridae</taxon>
        <taxon>Pentapetalae</taxon>
        <taxon>rosids</taxon>
        <taxon>malvids</taxon>
        <taxon>Brassicales</taxon>
        <taxon>Brassicaceae</taxon>
        <taxon>Camelineae</taxon>
        <taxon>Arabidopsis</taxon>
    </lineage>
</organism>
<feature type="transmembrane region" description="Helical" evidence="1">
    <location>
        <begin position="62"/>
        <end position="80"/>
    </location>
</feature>
<feature type="transmembrane region" description="Helical" evidence="1">
    <location>
        <begin position="118"/>
        <end position="136"/>
    </location>
</feature>
<dbReference type="PANTHER" id="PTHR36708">
    <property type="entry name" value="SUCCINATE DEHYDROGENASE SUBUNIT 6, MITOCHONDRIAL"/>
    <property type="match status" value="1"/>
</dbReference>
<dbReference type="AlphaFoldDB" id="A0A178WBH0"/>
<dbReference type="PANTHER" id="PTHR36708:SF1">
    <property type="entry name" value="SUCCINATE DEHYDROGENASE SUBUNIT 6, MITOCHONDRIAL"/>
    <property type="match status" value="1"/>
</dbReference>
<evidence type="ECO:0000313" key="2">
    <source>
        <dbReference type="EMBL" id="OAP15698.1"/>
    </source>
</evidence>
<keyword evidence="1" id="KW-0812">Transmembrane</keyword>
<feature type="transmembrane region" description="Helical" evidence="1">
    <location>
        <begin position="92"/>
        <end position="112"/>
    </location>
</feature>
<evidence type="ECO:0000313" key="3">
    <source>
        <dbReference type="Proteomes" id="UP000078284"/>
    </source>
</evidence>
<keyword evidence="1" id="KW-0472">Membrane</keyword>
<keyword evidence="1" id="KW-1133">Transmembrane helix</keyword>
<proteinExistence type="predicted"/>
<reference evidence="3" key="1">
    <citation type="journal article" date="2016" name="Proc. Natl. Acad. Sci. U.S.A.">
        <title>Chromosome-level assembly of Arabidopsis thaliana Ler reveals the extent of translocation and inversion polymorphisms.</title>
        <authorList>
            <person name="Zapata L."/>
            <person name="Ding J."/>
            <person name="Willing E.M."/>
            <person name="Hartwig B."/>
            <person name="Bezdan D."/>
            <person name="Jiao W.B."/>
            <person name="Patel V."/>
            <person name="Velikkakam James G."/>
            <person name="Koornneef M."/>
            <person name="Ossowski S."/>
            <person name="Schneeberger K."/>
        </authorList>
    </citation>
    <scope>NUCLEOTIDE SEQUENCE [LARGE SCALE GENOMIC DNA]</scope>
    <source>
        <strain evidence="3">cv. Landsberg erecta</strain>
    </source>
</reference>
<dbReference type="InterPro" id="IPR034574">
    <property type="entry name" value="SDH6"/>
</dbReference>
<dbReference type="Proteomes" id="UP000078284">
    <property type="component" value="Chromosome 1"/>
</dbReference>
<comment type="caution">
    <text evidence="2">The sequence shown here is derived from an EMBL/GenBank/DDBJ whole genome shotgun (WGS) entry which is preliminary data.</text>
</comment>
<dbReference type="EMBL" id="LUHQ01000001">
    <property type="protein sequence ID" value="OAP15698.1"/>
    <property type="molecule type" value="Genomic_DNA"/>
</dbReference>
<accession>A0A178WBH0</accession>
<protein>
    <submittedName>
        <fullName evidence="2">SDH6</fullName>
    </submittedName>
</protein>
<name>A0A178WBH0_ARATH</name>